<name>A0AA39JM96_9AGAR</name>
<keyword evidence="1" id="KW-0732">Signal</keyword>
<evidence type="ECO:0008006" key="4">
    <source>
        <dbReference type="Google" id="ProtNLM"/>
    </source>
</evidence>
<organism evidence="2 3">
    <name type="scientific">Armillaria borealis</name>
    <dbReference type="NCBI Taxonomy" id="47425"/>
    <lineage>
        <taxon>Eukaryota</taxon>
        <taxon>Fungi</taxon>
        <taxon>Dikarya</taxon>
        <taxon>Basidiomycota</taxon>
        <taxon>Agaricomycotina</taxon>
        <taxon>Agaricomycetes</taxon>
        <taxon>Agaricomycetidae</taxon>
        <taxon>Agaricales</taxon>
        <taxon>Marasmiineae</taxon>
        <taxon>Physalacriaceae</taxon>
        <taxon>Armillaria</taxon>
    </lineage>
</organism>
<proteinExistence type="predicted"/>
<dbReference type="AlphaFoldDB" id="A0AA39JM96"/>
<feature type="chain" id="PRO_5041360448" description="F-box domain-containing protein" evidence="1">
    <location>
        <begin position="23"/>
        <end position="531"/>
    </location>
</feature>
<keyword evidence="3" id="KW-1185">Reference proteome</keyword>
<evidence type="ECO:0000256" key="1">
    <source>
        <dbReference type="SAM" id="SignalP"/>
    </source>
</evidence>
<comment type="caution">
    <text evidence="2">The sequence shown here is derived from an EMBL/GenBank/DDBJ whole genome shotgun (WGS) entry which is preliminary data.</text>
</comment>
<accession>A0AA39JM96</accession>
<dbReference type="Proteomes" id="UP001175226">
    <property type="component" value="Unassembled WGS sequence"/>
</dbReference>
<protein>
    <recommendedName>
        <fullName evidence="4">F-box domain-containing protein</fullName>
    </recommendedName>
</protein>
<sequence length="531" mass="61454">MALPAELIVLILSDLWASQTSTDEHIETFTNCSLVSKQWSATMKEVNSTHSVIAFSYNARQLYTIPSMSAMSNPLLCRTITLRVDYVIMPQFLPKTRCGPSIVANKGIESILRKLFYGPNAPRNATHIYIDYLDDHQVHIPRFWIPPQITKLSIIYHYRRWVPFCFRDQRPFRCQCDHPMVDRGVRELCIMGSTSVIMHRLLTPLTEWKNLASVITNRTAVRVGLAAILVLRWTAYNHRQQCVGPQFALRVMFGERLDWSSFQDDKWYPIDYDNYIPMLEQVIPLGSVGYIDPLTRKFVFLFNAMDPASSMEPRIQRIPSILKKGVAEVLEDPGYSPPWDYAYNKFDILHKLDAWTRGRSVYSIPLALDMDRTLCLALGRASRRVLEDNQIKKWLTEHRQTITDVFGDDHPYIRKRLDVVTTTVNSSQYVWFAHLGNELYPQDSSNEEFYFQLDPQALGKPGRPWGEVKVPQRYTHPPSCFNFMGAYLNRGSVTNDCQDSLSFYHVNVLREKVDSWAVSEPGFFPFRYSCS</sequence>
<gene>
    <name evidence="2" type="ORF">EV421DRAFT_2034424</name>
</gene>
<evidence type="ECO:0000313" key="2">
    <source>
        <dbReference type="EMBL" id="KAK0445371.1"/>
    </source>
</evidence>
<evidence type="ECO:0000313" key="3">
    <source>
        <dbReference type="Proteomes" id="UP001175226"/>
    </source>
</evidence>
<feature type="signal peptide" evidence="1">
    <location>
        <begin position="1"/>
        <end position="22"/>
    </location>
</feature>
<dbReference type="EMBL" id="JAUEPT010000016">
    <property type="protein sequence ID" value="KAK0445371.1"/>
    <property type="molecule type" value="Genomic_DNA"/>
</dbReference>
<reference evidence="2" key="1">
    <citation type="submission" date="2023-06" db="EMBL/GenBank/DDBJ databases">
        <authorList>
            <consortium name="Lawrence Berkeley National Laboratory"/>
            <person name="Ahrendt S."/>
            <person name="Sahu N."/>
            <person name="Indic B."/>
            <person name="Wong-Bajracharya J."/>
            <person name="Merenyi Z."/>
            <person name="Ke H.-M."/>
            <person name="Monk M."/>
            <person name="Kocsube S."/>
            <person name="Drula E."/>
            <person name="Lipzen A."/>
            <person name="Balint B."/>
            <person name="Henrissat B."/>
            <person name="Andreopoulos B."/>
            <person name="Martin F.M."/>
            <person name="Harder C.B."/>
            <person name="Rigling D."/>
            <person name="Ford K.L."/>
            <person name="Foster G.D."/>
            <person name="Pangilinan J."/>
            <person name="Papanicolaou A."/>
            <person name="Barry K."/>
            <person name="LaButti K."/>
            <person name="Viragh M."/>
            <person name="Koriabine M."/>
            <person name="Yan M."/>
            <person name="Riley R."/>
            <person name="Champramary S."/>
            <person name="Plett K.L."/>
            <person name="Tsai I.J."/>
            <person name="Slot J."/>
            <person name="Sipos G."/>
            <person name="Plett J."/>
            <person name="Nagy L.G."/>
            <person name="Grigoriev I.V."/>
        </authorList>
    </citation>
    <scope>NUCLEOTIDE SEQUENCE</scope>
    <source>
        <strain evidence="2">FPL87.14</strain>
    </source>
</reference>